<evidence type="ECO:0000313" key="2">
    <source>
        <dbReference type="Proteomes" id="UP001163603"/>
    </source>
</evidence>
<keyword evidence="2" id="KW-1185">Reference proteome</keyword>
<gene>
    <name evidence="1" type="ORF">Pint_02450</name>
</gene>
<protein>
    <submittedName>
        <fullName evidence="1">Uncharacterized protein</fullName>
    </submittedName>
</protein>
<evidence type="ECO:0000313" key="1">
    <source>
        <dbReference type="EMBL" id="KAJ0051588.1"/>
    </source>
</evidence>
<dbReference type="EMBL" id="CM047736">
    <property type="protein sequence ID" value="KAJ0051588.1"/>
    <property type="molecule type" value="Genomic_DNA"/>
</dbReference>
<name>A0ACC0ZG16_9ROSI</name>
<sequence length="265" mass="29626">MSGGTNNSTPSSRNWPVGQGYGGHVPNSSEGSRAQAPFSQAGSLSFRADPGTSWDAPNPRPVYDERVITGPFSLAGFPVPSHSPVHILGMEVNPSHRQIIQASPPAFIRQQNVQGPTHDDNSKLTREERQMALKKLKKGVYDPPPMKIRPNLYYRLDSKNTVKEIQKEKENDVKSCAVCLEDFEPKETVMLTPCEHMFHEACIVPWVRSQGQCPVCRFVLSGQKRENNRVNVVAANDPFERELISVIRAIEEGTIWNSFARLYLT</sequence>
<accession>A0ACC0ZG16</accession>
<organism evidence="1 2">
    <name type="scientific">Pistacia integerrima</name>
    <dbReference type="NCBI Taxonomy" id="434235"/>
    <lineage>
        <taxon>Eukaryota</taxon>
        <taxon>Viridiplantae</taxon>
        <taxon>Streptophyta</taxon>
        <taxon>Embryophyta</taxon>
        <taxon>Tracheophyta</taxon>
        <taxon>Spermatophyta</taxon>
        <taxon>Magnoliopsida</taxon>
        <taxon>eudicotyledons</taxon>
        <taxon>Gunneridae</taxon>
        <taxon>Pentapetalae</taxon>
        <taxon>rosids</taxon>
        <taxon>malvids</taxon>
        <taxon>Sapindales</taxon>
        <taxon>Anacardiaceae</taxon>
        <taxon>Pistacia</taxon>
    </lineage>
</organism>
<reference evidence="2" key="1">
    <citation type="journal article" date="2023" name="G3 (Bethesda)">
        <title>Genome assembly and association tests identify interacting loci associated with vigor, precocity, and sex in interspecific pistachio rootstocks.</title>
        <authorList>
            <person name="Palmer W."/>
            <person name="Jacygrad E."/>
            <person name="Sagayaradj S."/>
            <person name="Cavanaugh K."/>
            <person name="Han R."/>
            <person name="Bertier L."/>
            <person name="Beede B."/>
            <person name="Kafkas S."/>
            <person name="Golino D."/>
            <person name="Preece J."/>
            <person name="Michelmore R."/>
        </authorList>
    </citation>
    <scope>NUCLEOTIDE SEQUENCE [LARGE SCALE GENOMIC DNA]</scope>
</reference>
<comment type="caution">
    <text evidence="1">The sequence shown here is derived from an EMBL/GenBank/DDBJ whole genome shotgun (WGS) entry which is preliminary data.</text>
</comment>
<dbReference type="Proteomes" id="UP001163603">
    <property type="component" value="Chromosome 1"/>
</dbReference>
<proteinExistence type="predicted"/>